<evidence type="ECO:0000313" key="2">
    <source>
        <dbReference type="EMBL" id="AWX54503.1"/>
    </source>
</evidence>
<dbReference type="GO" id="GO:0000166">
    <property type="term" value="F:nucleotide binding"/>
    <property type="evidence" value="ECO:0007669"/>
    <property type="project" value="InterPro"/>
</dbReference>
<dbReference type="PANTHER" id="PTHR43377">
    <property type="entry name" value="BILIVERDIN REDUCTASE A"/>
    <property type="match status" value="1"/>
</dbReference>
<dbReference type="RefSeq" id="WP_048031379.1">
    <property type="nucleotide sequence ID" value="NZ_CP030117.1"/>
</dbReference>
<feature type="domain" description="Gfo/Idh/MocA-like oxidoreductase N-terminal" evidence="1">
    <location>
        <begin position="1"/>
        <end position="117"/>
    </location>
</feature>
<evidence type="ECO:0000259" key="1">
    <source>
        <dbReference type="Pfam" id="PF01408"/>
    </source>
</evidence>
<dbReference type="InterPro" id="IPR051450">
    <property type="entry name" value="Gfo/Idh/MocA_Oxidoreductases"/>
</dbReference>
<reference evidence="2 3" key="1">
    <citation type="journal article" date="2015" name="Genome Announc.">
        <title>Draft Genome Sequence of Brevibacillus brevis DZQ7, a Plant Growth-Promoting Rhizobacterium with Broad-Spectrum Antimicrobial Activity.</title>
        <authorList>
            <person name="Hou Q."/>
            <person name="Wang C."/>
            <person name="Hou X."/>
            <person name="Xia Z."/>
            <person name="Ye J."/>
            <person name="Liu K."/>
            <person name="Liu H."/>
            <person name="Wang J."/>
            <person name="Guo H."/>
            <person name="Yu X."/>
            <person name="Yang Y."/>
            <person name="Du B."/>
            <person name="Ding Y."/>
        </authorList>
    </citation>
    <scope>NUCLEOTIDE SEQUENCE [LARGE SCALE GENOMIC DNA]</scope>
    <source>
        <strain evidence="2 3">DZQ7</strain>
    </source>
</reference>
<dbReference type="Gene3D" id="3.30.360.10">
    <property type="entry name" value="Dihydrodipicolinate Reductase, domain 2"/>
    <property type="match status" value="1"/>
</dbReference>
<name>A0A2Z4MDH8_BREBE</name>
<protein>
    <submittedName>
        <fullName evidence="2">Gfo/Idh/MocA family oxidoreductase</fullName>
    </submittedName>
</protein>
<dbReference type="InterPro" id="IPR036291">
    <property type="entry name" value="NAD(P)-bd_dom_sf"/>
</dbReference>
<dbReference type="EMBL" id="CP030117">
    <property type="protein sequence ID" value="AWX54503.1"/>
    <property type="molecule type" value="Genomic_DNA"/>
</dbReference>
<dbReference type="SUPFAM" id="SSF55347">
    <property type="entry name" value="Glyceraldehyde-3-phosphate dehydrogenase-like, C-terminal domain"/>
    <property type="match status" value="1"/>
</dbReference>
<dbReference type="PANTHER" id="PTHR43377:SF1">
    <property type="entry name" value="BILIVERDIN REDUCTASE A"/>
    <property type="match status" value="1"/>
</dbReference>
<dbReference type="Gene3D" id="3.40.50.720">
    <property type="entry name" value="NAD(P)-binding Rossmann-like Domain"/>
    <property type="match status" value="1"/>
</dbReference>
<dbReference type="Pfam" id="PF01408">
    <property type="entry name" value="GFO_IDH_MocA"/>
    <property type="match status" value="1"/>
</dbReference>
<organism evidence="2 3">
    <name type="scientific">Brevibacillus brevis</name>
    <name type="common">Bacillus brevis</name>
    <dbReference type="NCBI Taxonomy" id="1393"/>
    <lineage>
        <taxon>Bacteria</taxon>
        <taxon>Bacillati</taxon>
        <taxon>Bacillota</taxon>
        <taxon>Bacilli</taxon>
        <taxon>Bacillales</taxon>
        <taxon>Paenibacillaceae</taxon>
        <taxon>Brevibacillus</taxon>
    </lineage>
</organism>
<dbReference type="InterPro" id="IPR000683">
    <property type="entry name" value="Gfo/Idh/MocA-like_OxRdtase_N"/>
</dbReference>
<proteinExistence type="predicted"/>
<evidence type="ECO:0000313" key="3">
    <source>
        <dbReference type="Proteomes" id="UP000036061"/>
    </source>
</evidence>
<dbReference type="AlphaFoldDB" id="A0A2Z4MDH8"/>
<sequence>MNIAVLGTGFGAYHAHLLKKMDGVDRLVVFGRSKSKLQKLQEELHVEITEHMDEIMRDPTIDVVDICLPSQLHRQYAVEALETGKHVFCETPVCYTLDDAQAMKHARDRSGKKLLVNQFIKFDPAYTYLRSAHAENKYGQLLSLSLKRETAPLWGDLGLSSITTNLMIHELDFVTWLFGHNASMSAWGAESSDKKQSIVHSHFRYPDAHAEIVSSSQMPTSYPFTVGYEAYFEKAKLVFQEADSHGQTESFLWEYTSSGKNALVLEPVNPYEESLRHAIQCFAEHTESIIDVDHAVESFELALALQKQLASQRQ</sequence>
<accession>A0A2Z4MDH8</accession>
<gene>
    <name evidence="2" type="ORF">AB432_005365</name>
</gene>
<dbReference type="Proteomes" id="UP000036061">
    <property type="component" value="Chromosome"/>
</dbReference>
<dbReference type="SUPFAM" id="SSF51735">
    <property type="entry name" value="NAD(P)-binding Rossmann-fold domains"/>
    <property type="match status" value="1"/>
</dbReference>